<dbReference type="InterPro" id="IPR035906">
    <property type="entry name" value="MetI-like_sf"/>
</dbReference>
<evidence type="ECO:0000256" key="2">
    <source>
        <dbReference type="ARBA" id="ARBA00007069"/>
    </source>
</evidence>
<dbReference type="GO" id="GO:0005886">
    <property type="term" value="C:plasma membrane"/>
    <property type="evidence" value="ECO:0007669"/>
    <property type="project" value="UniProtKB-SubCell"/>
</dbReference>
<evidence type="ECO:0000256" key="4">
    <source>
        <dbReference type="ARBA" id="ARBA00022475"/>
    </source>
</evidence>
<evidence type="ECO:0000259" key="9">
    <source>
        <dbReference type="PROSITE" id="PS50928"/>
    </source>
</evidence>
<dbReference type="InterPro" id="IPR000515">
    <property type="entry name" value="MetI-like"/>
</dbReference>
<keyword evidence="4" id="KW-1003">Cell membrane</keyword>
<evidence type="ECO:0000256" key="7">
    <source>
        <dbReference type="ARBA" id="ARBA00023136"/>
    </source>
</evidence>
<evidence type="ECO:0000256" key="5">
    <source>
        <dbReference type="ARBA" id="ARBA00022692"/>
    </source>
</evidence>
<keyword evidence="3 8" id="KW-0813">Transport</keyword>
<dbReference type="PANTHER" id="PTHR42929">
    <property type="entry name" value="INNER MEMBRANE ABC TRANSPORTER PERMEASE PROTEIN YDCU-RELATED-RELATED"/>
    <property type="match status" value="1"/>
</dbReference>
<keyword evidence="5 8" id="KW-0812">Transmembrane</keyword>
<evidence type="ECO:0000313" key="12">
    <source>
        <dbReference type="Proteomes" id="UP000285295"/>
    </source>
</evidence>
<evidence type="ECO:0000313" key="11">
    <source>
        <dbReference type="EMBL" id="RWR30750.1"/>
    </source>
</evidence>
<evidence type="ECO:0000256" key="3">
    <source>
        <dbReference type="ARBA" id="ARBA00022448"/>
    </source>
</evidence>
<feature type="transmembrane region" description="Helical" evidence="8">
    <location>
        <begin position="73"/>
        <end position="92"/>
    </location>
</feature>
<dbReference type="Proteomes" id="UP000285295">
    <property type="component" value="Unassembled WGS sequence"/>
</dbReference>
<dbReference type="OrthoDB" id="9807047at2"/>
<dbReference type="PANTHER" id="PTHR42929:SF5">
    <property type="entry name" value="ABC TRANSPORTER PERMEASE PROTEIN"/>
    <property type="match status" value="1"/>
</dbReference>
<feature type="transmembrane region" description="Helical" evidence="8">
    <location>
        <begin position="12"/>
        <end position="38"/>
    </location>
</feature>
<reference evidence="12 13" key="1">
    <citation type="submission" date="2019-01" db="EMBL/GenBank/DDBJ databases">
        <title>Sinorhodobacter populi sp. nov. isolated from the symptomatic bark tissue of Populus euramericana canker.</title>
        <authorList>
            <person name="Xu G."/>
        </authorList>
    </citation>
    <scope>NUCLEOTIDE SEQUENCE [LARGE SCALE GENOMIC DNA]</scope>
    <source>
        <strain evidence="10 13">2D-5</strain>
        <strain evidence="11 12">D19-10-3-21</strain>
    </source>
</reference>
<dbReference type="AlphaFoldDB" id="A0A443IYX1"/>
<organism evidence="10 13">
    <name type="scientific">Paenirhodobacter populi</name>
    <dbReference type="NCBI Taxonomy" id="2306993"/>
    <lineage>
        <taxon>Bacteria</taxon>
        <taxon>Pseudomonadati</taxon>
        <taxon>Pseudomonadota</taxon>
        <taxon>Alphaproteobacteria</taxon>
        <taxon>Rhodobacterales</taxon>
        <taxon>Rhodobacter group</taxon>
        <taxon>Paenirhodobacter</taxon>
    </lineage>
</organism>
<keyword evidence="13" id="KW-1185">Reference proteome</keyword>
<dbReference type="PROSITE" id="PS50928">
    <property type="entry name" value="ABC_TM1"/>
    <property type="match status" value="1"/>
</dbReference>
<proteinExistence type="inferred from homology"/>
<evidence type="ECO:0000256" key="1">
    <source>
        <dbReference type="ARBA" id="ARBA00004651"/>
    </source>
</evidence>
<feature type="transmembrane region" description="Helical" evidence="8">
    <location>
        <begin position="104"/>
        <end position="123"/>
    </location>
</feature>
<feature type="transmembrane region" description="Helical" evidence="8">
    <location>
        <begin position="156"/>
        <end position="178"/>
    </location>
</feature>
<evidence type="ECO:0000313" key="13">
    <source>
        <dbReference type="Proteomes" id="UP000285710"/>
    </source>
</evidence>
<dbReference type="GO" id="GO:0055085">
    <property type="term" value="P:transmembrane transport"/>
    <property type="evidence" value="ECO:0007669"/>
    <property type="project" value="InterPro"/>
</dbReference>
<feature type="transmembrane region" description="Helical" evidence="8">
    <location>
        <begin position="212"/>
        <end position="233"/>
    </location>
</feature>
<evidence type="ECO:0000256" key="6">
    <source>
        <dbReference type="ARBA" id="ARBA00022989"/>
    </source>
</evidence>
<evidence type="ECO:0000313" key="10">
    <source>
        <dbReference type="EMBL" id="RWR13415.1"/>
    </source>
</evidence>
<keyword evidence="6 8" id="KW-1133">Transmembrane helix</keyword>
<reference evidence="12 13" key="2">
    <citation type="submission" date="2019-01" db="EMBL/GenBank/DDBJ databases">
        <authorList>
            <person name="Li Y."/>
        </authorList>
    </citation>
    <scope>NUCLEOTIDE SEQUENCE [LARGE SCALE GENOMIC DNA]</scope>
    <source>
        <strain evidence="10 13">2D-5</strain>
        <strain evidence="11 12">D19-10-3-21</strain>
    </source>
</reference>
<keyword evidence="7 8" id="KW-0472">Membrane</keyword>
<gene>
    <name evidence="11" type="ORF">D2T31_07170</name>
    <name evidence="10" type="ORF">D2T33_06825</name>
</gene>
<dbReference type="SUPFAM" id="SSF161098">
    <property type="entry name" value="MetI-like"/>
    <property type="match status" value="1"/>
</dbReference>
<comment type="similarity">
    <text evidence="2">Belongs to the binding-protein-dependent transport system permease family. CysTW subfamily.</text>
</comment>
<dbReference type="Pfam" id="PF00528">
    <property type="entry name" value="BPD_transp_1"/>
    <property type="match status" value="1"/>
</dbReference>
<feature type="domain" description="ABC transmembrane type-1" evidence="9">
    <location>
        <begin position="67"/>
        <end position="276"/>
    </location>
</feature>
<dbReference type="CDD" id="cd06261">
    <property type="entry name" value="TM_PBP2"/>
    <property type="match status" value="1"/>
</dbReference>
<dbReference type="Proteomes" id="UP000285710">
    <property type="component" value="Unassembled WGS sequence"/>
</dbReference>
<dbReference type="EMBL" id="SAUX01000007">
    <property type="protein sequence ID" value="RWR30750.1"/>
    <property type="molecule type" value="Genomic_DNA"/>
</dbReference>
<dbReference type="EMBL" id="SAUW01000005">
    <property type="protein sequence ID" value="RWR13415.1"/>
    <property type="molecule type" value="Genomic_DNA"/>
</dbReference>
<accession>A0A443IYX1</accession>
<evidence type="ECO:0000256" key="8">
    <source>
        <dbReference type="RuleBase" id="RU363032"/>
    </source>
</evidence>
<comment type="subcellular location">
    <subcellularLocation>
        <location evidence="1 8">Cell membrane</location>
        <topology evidence="1 8">Multi-pass membrane protein</topology>
    </subcellularLocation>
</comment>
<dbReference type="RefSeq" id="WP_128184288.1">
    <property type="nucleotide sequence ID" value="NZ_SAUV01000010.1"/>
</dbReference>
<name>A0A443IYX1_9RHOB</name>
<accession>A0A443KDA0</accession>
<dbReference type="Gene3D" id="1.10.3720.10">
    <property type="entry name" value="MetI-like"/>
    <property type="match status" value="1"/>
</dbReference>
<comment type="caution">
    <text evidence="10">The sequence shown here is derived from an EMBL/GenBank/DDBJ whole genome shotgun (WGS) entry which is preliminary data.</text>
</comment>
<protein>
    <submittedName>
        <fullName evidence="10">ABC transporter permease</fullName>
    </submittedName>
</protein>
<feature type="transmembrane region" description="Helical" evidence="8">
    <location>
        <begin position="253"/>
        <end position="273"/>
    </location>
</feature>
<sequence>MSALRRHLPAVLVLGIPLAWIVLFMLVPYGILATYSFWLKKYPTFVPAFQFGNYLTLFTDPQYVLVLLRTIKISLLVCLASLLLAYPFAWFLVYRCRSAQIRTWLYMAVIAPLWISYLLRAYIWKTILGTEGVLNSFLIWAGIIETPSSIFLYNQFSMVVTLTYIFIPFMVMPIYTALEKIPANLNEASADLGLGPWRSFWRVTVPLSMPGVAAGFTLTFCLSFGDFVAPFLVGGPDGNLIANVITTQFGSALNWPLGSALSVVMLVVVLGVVSLGERVERRSAAGGF</sequence>